<organism evidence="2 3">
    <name type="scientific">candidate division WOR-3 bacterium</name>
    <dbReference type="NCBI Taxonomy" id="2052148"/>
    <lineage>
        <taxon>Bacteria</taxon>
        <taxon>Bacteria division WOR-3</taxon>
    </lineage>
</organism>
<dbReference type="EMBL" id="WJKJ01000010">
    <property type="protein sequence ID" value="MBD3363648.1"/>
    <property type="molecule type" value="Genomic_DNA"/>
</dbReference>
<dbReference type="Proteomes" id="UP000630660">
    <property type="component" value="Unassembled WGS sequence"/>
</dbReference>
<sequence length="140" mass="16225">MRNLWFDKKGTNQPEGCKVNYEVEYDDANKVLRLETYATLNAEELRQIMDKIEKEFEGKEQRYLLVDVSANKEGALDREARKTLRGYKGQSLSQKVGIIGANPTVRMMAKIALKVLGRSETTRFFKREEEALKWFKGEAK</sequence>
<evidence type="ECO:0000313" key="2">
    <source>
        <dbReference type="EMBL" id="MBD3363648.1"/>
    </source>
</evidence>
<dbReference type="SUPFAM" id="SSF52091">
    <property type="entry name" value="SpoIIaa-like"/>
    <property type="match status" value="1"/>
</dbReference>
<dbReference type="InterPro" id="IPR036513">
    <property type="entry name" value="STAS_dom_sf"/>
</dbReference>
<dbReference type="Gene3D" id="3.40.50.10600">
    <property type="entry name" value="SpoIIaa-like domains"/>
    <property type="match status" value="1"/>
</dbReference>
<dbReference type="AlphaFoldDB" id="A0A9D5K7A1"/>
<feature type="domain" description="DUF7793" evidence="1">
    <location>
        <begin position="38"/>
        <end position="136"/>
    </location>
</feature>
<protein>
    <recommendedName>
        <fullName evidence="1">DUF7793 domain-containing protein</fullName>
    </recommendedName>
</protein>
<evidence type="ECO:0000259" key="1">
    <source>
        <dbReference type="Pfam" id="PF25056"/>
    </source>
</evidence>
<dbReference type="InterPro" id="IPR038396">
    <property type="entry name" value="SpoIIAA-like_sf"/>
</dbReference>
<evidence type="ECO:0000313" key="3">
    <source>
        <dbReference type="Proteomes" id="UP000630660"/>
    </source>
</evidence>
<dbReference type="InterPro" id="IPR056695">
    <property type="entry name" value="DUF7793"/>
</dbReference>
<dbReference type="Pfam" id="PF25056">
    <property type="entry name" value="DUF7793"/>
    <property type="match status" value="1"/>
</dbReference>
<name>A0A9D5K7A1_UNCW3</name>
<gene>
    <name evidence="2" type="ORF">GF359_00375</name>
</gene>
<comment type="caution">
    <text evidence="2">The sequence shown here is derived from an EMBL/GenBank/DDBJ whole genome shotgun (WGS) entry which is preliminary data.</text>
</comment>
<accession>A0A9D5K7A1</accession>
<proteinExistence type="predicted"/>
<reference evidence="2" key="1">
    <citation type="submission" date="2019-11" db="EMBL/GenBank/DDBJ databases">
        <title>Microbial mats filling the niche in hypersaline microbial mats.</title>
        <authorList>
            <person name="Wong H.L."/>
            <person name="Macleod F.I."/>
            <person name="White R.A. III"/>
            <person name="Burns B.P."/>
        </authorList>
    </citation>
    <scope>NUCLEOTIDE SEQUENCE</scope>
    <source>
        <strain evidence="2">Bin_327</strain>
    </source>
</reference>